<dbReference type="GO" id="GO:0045048">
    <property type="term" value="P:protein insertion into ER membrane"/>
    <property type="evidence" value="ECO:0007669"/>
    <property type="project" value="InterPro"/>
</dbReference>
<dbReference type="InterPro" id="IPR007317">
    <property type="entry name" value="GET4"/>
</dbReference>
<gene>
    <name evidence="5" type="ORF">BEMITA_LOCUS7860</name>
</gene>
<dbReference type="Proteomes" id="UP001152759">
    <property type="component" value="Chromosome 4"/>
</dbReference>
<proteinExistence type="inferred from homology"/>
<dbReference type="FunFam" id="1.25.40.10:FF:000060">
    <property type="entry name" value="Golgi to ER traffic protein 4 homolog"/>
    <property type="match status" value="1"/>
</dbReference>
<dbReference type="PANTHER" id="PTHR12875">
    <property type="entry name" value="GOLGI TO ER TRAFFIC PROTEIN 4 HOMOLOG"/>
    <property type="match status" value="1"/>
</dbReference>
<keyword evidence="6" id="KW-1185">Reference proteome</keyword>
<name>A0A9P0ACP9_BEMTA</name>
<sequence>MADVAGGRESGVTRIFTKLHNLTESGNFYEAHQLYRTIYFRYLNQKKYDELLTVLYSGATLFLRHDQQVGGADLSILYIDVLTKSATPVTNEILDKLPPLLKLMSPNLAERETFINKALKWSIADCSTHKSGHPALHRDFAGIFWEEKNYVLARYHFLHSEDGKSFARMLVEIHCCYGYASEIDLFIAQVVLQYLCLKNRKSAVDAFQSYTSHHPNIIKGPPFILPLLNFLYFLLKVVRGGQLATFTVLLERYEQSIRRDPSYTEYLDKIAQLFFDVPPPPPRRRGILDNLLQSIIMNGNEFDSDEGESDGPSLLFSSPSCSYVPQRAVENEDLD</sequence>
<evidence type="ECO:0000313" key="5">
    <source>
        <dbReference type="EMBL" id="CAH0388985.1"/>
    </source>
</evidence>
<keyword evidence="4" id="KW-0963">Cytoplasm</keyword>
<evidence type="ECO:0000256" key="1">
    <source>
        <dbReference type="ARBA" id="ARBA00004514"/>
    </source>
</evidence>
<evidence type="ECO:0000256" key="2">
    <source>
        <dbReference type="ARBA" id="ARBA00005351"/>
    </source>
</evidence>
<evidence type="ECO:0008006" key="7">
    <source>
        <dbReference type="Google" id="ProtNLM"/>
    </source>
</evidence>
<evidence type="ECO:0000256" key="4">
    <source>
        <dbReference type="ARBA" id="ARBA00022490"/>
    </source>
</evidence>
<protein>
    <recommendedName>
        <fullName evidence="7">Golgi to ER traffic protein 4</fullName>
    </recommendedName>
</protein>
<dbReference type="Gene3D" id="1.25.40.10">
    <property type="entry name" value="Tetratricopeptide repeat domain"/>
    <property type="match status" value="1"/>
</dbReference>
<dbReference type="AlphaFoldDB" id="A0A9P0ACP9"/>
<accession>A0A9P0ACP9</accession>
<dbReference type="KEGG" id="btab:109031541"/>
<organism evidence="5 6">
    <name type="scientific">Bemisia tabaci</name>
    <name type="common">Sweetpotato whitefly</name>
    <name type="synonym">Aleurodes tabaci</name>
    <dbReference type="NCBI Taxonomy" id="7038"/>
    <lineage>
        <taxon>Eukaryota</taxon>
        <taxon>Metazoa</taxon>
        <taxon>Ecdysozoa</taxon>
        <taxon>Arthropoda</taxon>
        <taxon>Hexapoda</taxon>
        <taxon>Insecta</taxon>
        <taxon>Pterygota</taxon>
        <taxon>Neoptera</taxon>
        <taxon>Paraneoptera</taxon>
        <taxon>Hemiptera</taxon>
        <taxon>Sternorrhyncha</taxon>
        <taxon>Aleyrodoidea</taxon>
        <taxon>Aleyrodidae</taxon>
        <taxon>Aleyrodinae</taxon>
        <taxon>Bemisia</taxon>
    </lineage>
</organism>
<dbReference type="EMBL" id="OU963865">
    <property type="protein sequence ID" value="CAH0388985.1"/>
    <property type="molecule type" value="Genomic_DNA"/>
</dbReference>
<dbReference type="PANTHER" id="PTHR12875:SF0">
    <property type="entry name" value="GOLGI TO ER TRAFFIC PROTEIN 4 HOMOLOG"/>
    <property type="match status" value="1"/>
</dbReference>
<comment type="subcellular location">
    <subcellularLocation>
        <location evidence="1">Cytoplasm</location>
        <location evidence="1">Cytosol</location>
    </subcellularLocation>
</comment>
<comment type="similarity">
    <text evidence="2">Belongs to the GET4 family.</text>
</comment>
<dbReference type="InterPro" id="IPR011990">
    <property type="entry name" value="TPR-like_helical_dom_sf"/>
</dbReference>
<evidence type="ECO:0000256" key="3">
    <source>
        <dbReference type="ARBA" id="ARBA00022448"/>
    </source>
</evidence>
<dbReference type="GO" id="GO:0071818">
    <property type="term" value="C:BAT3 complex"/>
    <property type="evidence" value="ECO:0007669"/>
    <property type="project" value="TreeGrafter"/>
</dbReference>
<dbReference type="Pfam" id="PF04190">
    <property type="entry name" value="GET4"/>
    <property type="match status" value="1"/>
</dbReference>
<keyword evidence="3" id="KW-0813">Transport</keyword>
<reference evidence="5" key="1">
    <citation type="submission" date="2021-12" db="EMBL/GenBank/DDBJ databases">
        <authorList>
            <person name="King R."/>
        </authorList>
    </citation>
    <scope>NUCLEOTIDE SEQUENCE</scope>
</reference>
<evidence type="ECO:0000313" key="6">
    <source>
        <dbReference type="Proteomes" id="UP001152759"/>
    </source>
</evidence>